<dbReference type="Proteomes" id="UP001374535">
    <property type="component" value="Chromosome 2"/>
</dbReference>
<proteinExistence type="predicted"/>
<accession>A0AAQ3P0H4</accession>
<dbReference type="EMBL" id="CP144699">
    <property type="protein sequence ID" value="WVZ18760.1"/>
    <property type="molecule type" value="Genomic_DNA"/>
</dbReference>
<evidence type="ECO:0000313" key="2">
    <source>
        <dbReference type="Proteomes" id="UP001374535"/>
    </source>
</evidence>
<feature type="non-terminal residue" evidence="1">
    <location>
        <position position="1"/>
    </location>
</feature>
<evidence type="ECO:0000313" key="1">
    <source>
        <dbReference type="EMBL" id="WVZ18760.1"/>
    </source>
</evidence>
<protein>
    <submittedName>
        <fullName evidence="1">Uncharacterized protein</fullName>
    </submittedName>
</protein>
<name>A0AAQ3P0H4_VIGMU</name>
<dbReference type="AlphaFoldDB" id="A0AAQ3P0H4"/>
<sequence length="139" mass="15556">KFKRNMAKEQPQGLALRRKLERLQLELSNIKLGTQSYVPGQGINGNWGVPRYGVGEEVHDQTEADGAVFDKVKPKQVADSFVLPFMRNLSSPNSNGIHHGEGCSSNASDISLPKGYDPSFPSSVLYWRYVCMWRKTANE</sequence>
<reference evidence="1 2" key="1">
    <citation type="journal article" date="2023" name="Life. Sci Alliance">
        <title>Evolutionary insights into 3D genome organization and epigenetic landscape of Vigna mungo.</title>
        <authorList>
            <person name="Junaid A."/>
            <person name="Singh B."/>
            <person name="Bhatia S."/>
        </authorList>
    </citation>
    <scope>NUCLEOTIDE SEQUENCE [LARGE SCALE GENOMIC DNA]</scope>
    <source>
        <strain evidence="1">Urdbean</strain>
    </source>
</reference>
<keyword evidence="2" id="KW-1185">Reference proteome</keyword>
<gene>
    <name evidence="1" type="ORF">V8G54_006082</name>
</gene>
<organism evidence="1 2">
    <name type="scientific">Vigna mungo</name>
    <name type="common">Black gram</name>
    <name type="synonym">Phaseolus mungo</name>
    <dbReference type="NCBI Taxonomy" id="3915"/>
    <lineage>
        <taxon>Eukaryota</taxon>
        <taxon>Viridiplantae</taxon>
        <taxon>Streptophyta</taxon>
        <taxon>Embryophyta</taxon>
        <taxon>Tracheophyta</taxon>
        <taxon>Spermatophyta</taxon>
        <taxon>Magnoliopsida</taxon>
        <taxon>eudicotyledons</taxon>
        <taxon>Gunneridae</taxon>
        <taxon>Pentapetalae</taxon>
        <taxon>rosids</taxon>
        <taxon>fabids</taxon>
        <taxon>Fabales</taxon>
        <taxon>Fabaceae</taxon>
        <taxon>Papilionoideae</taxon>
        <taxon>50 kb inversion clade</taxon>
        <taxon>NPAAA clade</taxon>
        <taxon>indigoferoid/millettioid clade</taxon>
        <taxon>Phaseoleae</taxon>
        <taxon>Vigna</taxon>
    </lineage>
</organism>